<evidence type="ECO:0000313" key="2">
    <source>
        <dbReference type="Proteomes" id="UP001157091"/>
    </source>
</evidence>
<organism evidence="1 2">
    <name type="scientific">Luteimicrobium album</name>
    <dbReference type="NCBI Taxonomy" id="1054550"/>
    <lineage>
        <taxon>Bacteria</taxon>
        <taxon>Bacillati</taxon>
        <taxon>Actinomycetota</taxon>
        <taxon>Actinomycetes</taxon>
        <taxon>Micrococcales</taxon>
        <taxon>Luteimicrobium</taxon>
    </lineage>
</organism>
<dbReference type="EMBL" id="BSUK01000001">
    <property type="protein sequence ID" value="GMA26186.1"/>
    <property type="molecule type" value="Genomic_DNA"/>
</dbReference>
<evidence type="ECO:0000313" key="1">
    <source>
        <dbReference type="EMBL" id="GMA26186.1"/>
    </source>
</evidence>
<reference evidence="2" key="1">
    <citation type="journal article" date="2019" name="Int. J. Syst. Evol. Microbiol.">
        <title>The Global Catalogue of Microorganisms (GCM) 10K type strain sequencing project: providing services to taxonomists for standard genome sequencing and annotation.</title>
        <authorList>
            <consortium name="The Broad Institute Genomics Platform"/>
            <consortium name="The Broad Institute Genome Sequencing Center for Infectious Disease"/>
            <person name="Wu L."/>
            <person name="Ma J."/>
        </authorList>
    </citation>
    <scope>NUCLEOTIDE SEQUENCE [LARGE SCALE GENOMIC DNA]</scope>
    <source>
        <strain evidence="2">NBRC 106348</strain>
    </source>
</reference>
<comment type="caution">
    <text evidence="1">The sequence shown here is derived from an EMBL/GenBank/DDBJ whole genome shotgun (WGS) entry which is preliminary data.</text>
</comment>
<proteinExistence type="predicted"/>
<protein>
    <submittedName>
        <fullName evidence="1">Uncharacterized protein</fullName>
    </submittedName>
</protein>
<accession>A0ABQ6I626</accession>
<sequence>MTNHAQGWSSQQVRPGARSDIWPLGKAWTQLLGPSERGIPGRDPQLPLSKRVVHRWEFEDKRRFQVVDDEQSMIVADREAELWEWAWRTPQAAAWAREPWRWQTVAMWVRTFVVCEGDEATAADKGSVHRFADQIGLTPAGLKENGWAIAAAQIEPVTAVEDGVTERPAPVRRLRA</sequence>
<name>A0ABQ6I626_9MICO</name>
<gene>
    <name evidence="1" type="ORF">GCM10025864_39450</name>
</gene>
<dbReference type="Proteomes" id="UP001157091">
    <property type="component" value="Unassembled WGS sequence"/>
</dbReference>
<keyword evidence="2" id="KW-1185">Reference proteome</keyword>